<dbReference type="EMBL" id="JBHRYE010000007">
    <property type="protein sequence ID" value="MFC3670609.1"/>
    <property type="molecule type" value="Genomic_DNA"/>
</dbReference>
<name>A0ABV7V0A3_9SPHN</name>
<comment type="caution">
    <text evidence="1">The sequence shown here is derived from an EMBL/GenBank/DDBJ whole genome shotgun (WGS) entry which is preliminary data.</text>
</comment>
<evidence type="ECO:0000313" key="2">
    <source>
        <dbReference type="Proteomes" id="UP001595683"/>
    </source>
</evidence>
<protein>
    <submittedName>
        <fullName evidence="1">Uncharacterized protein</fullName>
    </submittedName>
</protein>
<sequence length="119" mass="12629">MIFSGRAGGRAVAAKELQALTQTLETHDRNPNLPVAVAPRRTTPRLRSCTGKCCRPVNVWRKFPTHCYAAGASGGGTAGSAMVNAPACNGLLQDFCVLTECGGFLPFFRIDALAMADQM</sequence>
<dbReference type="RefSeq" id="WP_191323092.1">
    <property type="nucleotide sequence ID" value="NZ_BMZP01000003.1"/>
</dbReference>
<gene>
    <name evidence="1" type="ORF">ACFOOT_04145</name>
</gene>
<reference evidence="2" key="1">
    <citation type="journal article" date="2019" name="Int. J. Syst. Evol. Microbiol.">
        <title>The Global Catalogue of Microorganisms (GCM) 10K type strain sequencing project: providing services to taxonomists for standard genome sequencing and annotation.</title>
        <authorList>
            <consortium name="The Broad Institute Genomics Platform"/>
            <consortium name="The Broad Institute Genome Sequencing Center for Infectious Disease"/>
            <person name="Wu L."/>
            <person name="Ma J."/>
        </authorList>
    </citation>
    <scope>NUCLEOTIDE SEQUENCE [LARGE SCALE GENOMIC DNA]</scope>
    <source>
        <strain evidence="2">KCTC 42224</strain>
    </source>
</reference>
<organism evidence="1 2">
    <name type="scientific">Novosphingobium pokkalii</name>
    <dbReference type="NCBI Taxonomy" id="1770194"/>
    <lineage>
        <taxon>Bacteria</taxon>
        <taxon>Pseudomonadati</taxon>
        <taxon>Pseudomonadota</taxon>
        <taxon>Alphaproteobacteria</taxon>
        <taxon>Sphingomonadales</taxon>
        <taxon>Sphingomonadaceae</taxon>
        <taxon>Novosphingobium</taxon>
    </lineage>
</organism>
<dbReference type="Proteomes" id="UP001595683">
    <property type="component" value="Unassembled WGS sequence"/>
</dbReference>
<keyword evidence="2" id="KW-1185">Reference proteome</keyword>
<accession>A0ABV7V0A3</accession>
<proteinExistence type="predicted"/>
<evidence type="ECO:0000313" key="1">
    <source>
        <dbReference type="EMBL" id="MFC3670609.1"/>
    </source>
</evidence>